<comment type="similarity">
    <text evidence="2">Belongs to the TrbI/VirB10 family.</text>
</comment>
<evidence type="ECO:0000256" key="6">
    <source>
        <dbReference type="SAM" id="MobiDB-lite"/>
    </source>
</evidence>
<feature type="compositionally biased region" description="Low complexity" evidence="6">
    <location>
        <begin position="127"/>
        <end position="140"/>
    </location>
</feature>
<dbReference type="InParanoid" id="C1F4R5"/>
<dbReference type="HOGENOM" id="CLU_603604_0_0_0"/>
<sequence>MPEPMTNTQNGPAAETDLRQTEHDPKGVLPKNLKPWFYLGIALLVIVAAVFSSTGKKAATQKTSSQQASMPLLQDNTANNQKELKSDAVAAEQSMEQSNESMADPAPETMTPAQQAAASVYSPNGEPAPCAPGQPCAQQASGYMQGQLSPAQQEAQQLAAKDRELSYESRFASNLVYTRAPVKPSHNASSPALANGAGVTGPQQGTASSLTVQRRAESGRIAPQSAPDPAITSSAPGEQARTARRPEVDIDSAVGKPYVIYEGTTLDTVLMNRLNGDAPGPVKALVSNPVYSHDRQHVLIPAGTVVLGEARAIGSPEIGHQRRMALVFHRMIMPDGYSVDLDQFLGLGQSGAVGVKGKVNNHYLKIFGTSIALGVIAGAGQIEEGGGIISTSGSQAFATGASANISQSATSVLDRFLDIPPTITVREGQRIKVYFTQDLLLPAYNRHRIPQDF</sequence>
<feature type="compositionally biased region" description="Polar residues" evidence="6">
    <location>
        <begin position="1"/>
        <end position="11"/>
    </location>
</feature>
<dbReference type="InterPro" id="IPR005498">
    <property type="entry name" value="T4SS_VirB10/TraB/TrbI"/>
</dbReference>
<dbReference type="EMBL" id="CP001472">
    <property type="protein sequence ID" value="ACO34193.1"/>
    <property type="molecule type" value="Genomic_DNA"/>
</dbReference>
<organism evidence="8 9">
    <name type="scientific">Acidobacterium capsulatum (strain ATCC 51196 / DSM 11244 / BCRC 80197 / JCM 7670 / NBRC 15755 / NCIMB 13165 / 161)</name>
    <dbReference type="NCBI Taxonomy" id="240015"/>
    <lineage>
        <taxon>Bacteria</taxon>
        <taxon>Pseudomonadati</taxon>
        <taxon>Acidobacteriota</taxon>
        <taxon>Terriglobia</taxon>
        <taxon>Terriglobales</taxon>
        <taxon>Acidobacteriaceae</taxon>
        <taxon>Acidobacterium</taxon>
    </lineage>
</organism>
<gene>
    <name evidence="8" type="ordered locus">ACP_1186</name>
</gene>
<evidence type="ECO:0000256" key="5">
    <source>
        <dbReference type="ARBA" id="ARBA00023136"/>
    </source>
</evidence>
<dbReference type="CDD" id="cd16429">
    <property type="entry name" value="VirB10"/>
    <property type="match status" value="1"/>
</dbReference>
<evidence type="ECO:0000256" key="4">
    <source>
        <dbReference type="ARBA" id="ARBA00022989"/>
    </source>
</evidence>
<evidence type="ECO:0000313" key="8">
    <source>
        <dbReference type="EMBL" id="ACO34193.1"/>
    </source>
</evidence>
<dbReference type="InterPro" id="IPR042217">
    <property type="entry name" value="T4SS_VirB10/TrbI"/>
</dbReference>
<feature type="compositionally biased region" description="Polar residues" evidence="6">
    <location>
        <begin position="141"/>
        <end position="156"/>
    </location>
</feature>
<protein>
    <submittedName>
        <fullName evidence="8">Putative conjugal transfer protein, TrbI family</fullName>
    </submittedName>
</protein>
<evidence type="ECO:0000256" key="2">
    <source>
        <dbReference type="ARBA" id="ARBA00010265"/>
    </source>
</evidence>
<keyword evidence="9" id="KW-1185">Reference proteome</keyword>
<keyword evidence="3 7" id="KW-0812">Transmembrane</keyword>
<dbReference type="Proteomes" id="UP000002207">
    <property type="component" value="Chromosome"/>
</dbReference>
<evidence type="ECO:0000256" key="7">
    <source>
        <dbReference type="SAM" id="Phobius"/>
    </source>
</evidence>
<dbReference type="RefSeq" id="WP_015896336.1">
    <property type="nucleotide sequence ID" value="NC_012483.1"/>
</dbReference>
<feature type="region of interest" description="Disordered" evidence="6">
    <location>
        <begin position="1"/>
        <end position="28"/>
    </location>
</feature>
<proteinExistence type="inferred from homology"/>
<dbReference type="STRING" id="240015.ACP_1186"/>
<dbReference type="Pfam" id="PF03743">
    <property type="entry name" value="TrbI"/>
    <property type="match status" value="1"/>
</dbReference>
<evidence type="ECO:0000256" key="1">
    <source>
        <dbReference type="ARBA" id="ARBA00004167"/>
    </source>
</evidence>
<dbReference type="KEGG" id="aca:ACP_1186"/>
<keyword evidence="5 7" id="KW-0472">Membrane</keyword>
<feature type="region of interest" description="Disordered" evidence="6">
    <location>
        <begin position="87"/>
        <end position="161"/>
    </location>
</feature>
<feature type="compositionally biased region" description="Basic and acidic residues" evidence="6">
    <location>
        <begin position="16"/>
        <end position="26"/>
    </location>
</feature>
<dbReference type="eggNOG" id="COG2948">
    <property type="taxonomic scope" value="Bacteria"/>
</dbReference>
<evidence type="ECO:0000313" key="9">
    <source>
        <dbReference type="Proteomes" id="UP000002207"/>
    </source>
</evidence>
<feature type="region of interest" description="Disordered" evidence="6">
    <location>
        <begin position="182"/>
        <end position="248"/>
    </location>
</feature>
<dbReference type="GO" id="GO:0016020">
    <property type="term" value="C:membrane"/>
    <property type="evidence" value="ECO:0007669"/>
    <property type="project" value="UniProtKB-SubCell"/>
</dbReference>
<evidence type="ECO:0000256" key="3">
    <source>
        <dbReference type="ARBA" id="ARBA00022692"/>
    </source>
</evidence>
<comment type="subcellular location">
    <subcellularLocation>
        <location evidence="1">Membrane</location>
        <topology evidence="1">Single-pass membrane protein</topology>
    </subcellularLocation>
</comment>
<reference evidence="8 9" key="1">
    <citation type="journal article" date="2009" name="Appl. Environ. Microbiol.">
        <title>Three genomes from the phylum Acidobacteria provide insight into the lifestyles of these microorganisms in soils.</title>
        <authorList>
            <person name="Ward N.L."/>
            <person name="Challacombe J.F."/>
            <person name="Janssen P.H."/>
            <person name="Henrissat B."/>
            <person name="Coutinho P.M."/>
            <person name="Wu M."/>
            <person name="Xie G."/>
            <person name="Haft D.H."/>
            <person name="Sait M."/>
            <person name="Badger J."/>
            <person name="Barabote R.D."/>
            <person name="Bradley B."/>
            <person name="Brettin T.S."/>
            <person name="Brinkac L.M."/>
            <person name="Bruce D."/>
            <person name="Creasy T."/>
            <person name="Daugherty S.C."/>
            <person name="Davidsen T.M."/>
            <person name="DeBoy R.T."/>
            <person name="Detter J.C."/>
            <person name="Dodson R.J."/>
            <person name="Durkin A.S."/>
            <person name="Ganapathy A."/>
            <person name="Gwinn-Giglio M."/>
            <person name="Han C.S."/>
            <person name="Khouri H."/>
            <person name="Kiss H."/>
            <person name="Kothari S.P."/>
            <person name="Madupu R."/>
            <person name="Nelson K.E."/>
            <person name="Nelson W.C."/>
            <person name="Paulsen I."/>
            <person name="Penn K."/>
            <person name="Ren Q."/>
            <person name="Rosovitz M.J."/>
            <person name="Selengut J.D."/>
            <person name="Shrivastava S."/>
            <person name="Sullivan S.A."/>
            <person name="Tapia R."/>
            <person name="Thompson L.S."/>
            <person name="Watkins K.L."/>
            <person name="Yang Q."/>
            <person name="Yu C."/>
            <person name="Zafar N."/>
            <person name="Zhou L."/>
            <person name="Kuske C.R."/>
        </authorList>
    </citation>
    <scope>NUCLEOTIDE SEQUENCE [LARGE SCALE GENOMIC DNA]</scope>
    <source>
        <strain evidence="9">ATCC 51196 / DSM 11244 / BCRC 80197 / JCM 7670 / NBRC 15755 / NCIMB 13165 / 161</strain>
    </source>
</reference>
<accession>C1F4R5</accession>
<keyword evidence="4 7" id="KW-1133">Transmembrane helix</keyword>
<name>C1F4R5_ACIC5</name>
<feature type="compositionally biased region" description="Polar residues" evidence="6">
    <location>
        <begin position="201"/>
        <end position="212"/>
    </location>
</feature>
<dbReference type="AlphaFoldDB" id="C1F4R5"/>
<feature type="transmembrane region" description="Helical" evidence="7">
    <location>
        <begin position="36"/>
        <end position="55"/>
    </location>
</feature>
<dbReference type="Gene3D" id="2.40.128.260">
    <property type="entry name" value="Type IV secretion system, VirB10/TraB/TrbI"/>
    <property type="match status" value="1"/>
</dbReference>